<accession>A0A6H0WP97</accession>
<dbReference type="RefSeq" id="WP_142675256.1">
    <property type="nucleotide sequence ID" value="NZ_CP048852.1"/>
</dbReference>
<dbReference type="Proteomes" id="UP000501914">
    <property type="component" value="Chromosome"/>
</dbReference>
<organism evidence="1 2">
    <name type="scientific">Bacillus tequilensis</name>
    <dbReference type="NCBI Taxonomy" id="227866"/>
    <lineage>
        <taxon>Bacteria</taxon>
        <taxon>Bacillati</taxon>
        <taxon>Bacillota</taxon>
        <taxon>Bacilli</taxon>
        <taxon>Bacillales</taxon>
        <taxon>Bacillaceae</taxon>
        <taxon>Bacillus</taxon>
    </lineage>
</organism>
<evidence type="ECO:0000313" key="1">
    <source>
        <dbReference type="EMBL" id="QIW82048.1"/>
    </source>
</evidence>
<gene>
    <name evidence="1" type="ORF">G4P54_20785</name>
</gene>
<evidence type="ECO:0000313" key="2">
    <source>
        <dbReference type="Proteomes" id="UP000501914"/>
    </source>
</evidence>
<protein>
    <submittedName>
        <fullName evidence="1">Uncharacterized protein</fullName>
    </submittedName>
</protein>
<dbReference type="KEGG" id="bteq:G4P54_20785"/>
<proteinExistence type="predicted"/>
<dbReference type="EMBL" id="CP048852">
    <property type="protein sequence ID" value="QIW82048.1"/>
    <property type="molecule type" value="Genomic_DNA"/>
</dbReference>
<dbReference type="OrthoDB" id="2928548at2"/>
<name>A0A6H0WP97_9BACI</name>
<dbReference type="AlphaFoldDB" id="A0A6H0WP97"/>
<keyword evidence="2" id="KW-1185">Reference proteome</keyword>
<sequence length="156" mass="17250">MNHRQAVNQVQVNNISVISIDTSSGIFIGTNYAHSWSSHRKNNYGLGSMTNSQVSHNFSYVTDNDEVDTPIHHENRISFEGNSGENQNDIDVGEININVLDTCAAISVGENELTGWSAHSKRTSGQGRLLGTIQNTQNSSFVIDNDENDCQINDYF</sequence>
<reference evidence="1 2" key="1">
    <citation type="submission" date="2020-02" db="EMBL/GenBank/DDBJ databases">
        <title>Genome sequencing, annotation and comparative genomic analysis of Bacillus tequilensis EA-CB0015, an effective biological control agent against Pseudocercospora fijiensis in banana plants.</title>
        <authorList>
            <person name="Cuellar-Gaviria T.Z."/>
            <person name="Ju K.-S."/>
            <person name="Villegas-Escobar V."/>
        </authorList>
    </citation>
    <scope>NUCLEOTIDE SEQUENCE [LARGE SCALE GENOMIC DNA]</scope>
    <source>
        <strain evidence="1 2">EA-CB0015</strain>
    </source>
</reference>